<dbReference type="CDD" id="cd09851">
    <property type="entry name" value="HTLV-1-like_HR1-HR2"/>
    <property type="match status" value="1"/>
</dbReference>
<dbReference type="Gene3D" id="1.10.287.210">
    <property type="match status" value="1"/>
</dbReference>
<dbReference type="Proteomes" id="UP000527355">
    <property type="component" value="Unassembled WGS sequence"/>
</dbReference>
<protein>
    <recommendedName>
        <fullName evidence="4">Envelope glycoprotein</fullName>
    </recommendedName>
</protein>
<sequence>MNPATCVYPRNYPLSSSVYTGLCNSSIVLPKNYTGETPTYLVAPEGTWWACTTGITPCIFSPALQHPTNPGLCILTHILPQVYYYSGEGGREHLNLEPKRVRRAPILVPLLMGIGLAGSTAVGTAALATGHQNYKELSKQIDKDLSTLEKSVSQLEDSLSSLAEVVLQNRRGLDLLFLKQGGLCLALRETCCFYTNHSGVIRESLSQLRKRLADREEARRAEGNWYENLFSWSPWLTTLLSALAGPVIILLLGLIFGPCIARCLLNFIQSRIQVVKLMVLHTQYTRILKERAESKI</sequence>
<keyword evidence="3" id="KW-1185">Reference proteome</keyword>
<organism evidence="2 3">
    <name type="scientific">Myotis myotis</name>
    <name type="common">Greater mouse-eared bat</name>
    <name type="synonym">Vespertilio myotis</name>
    <dbReference type="NCBI Taxonomy" id="51298"/>
    <lineage>
        <taxon>Eukaryota</taxon>
        <taxon>Metazoa</taxon>
        <taxon>Chordata</taxon>
        <taxon>Craniata</taxon>
        <taxon>Vertebrata</taxon>
        <taxon>Euteleostomi</taxon>
        <taxon>Mammalia</taxon>
        <taxon>Eutheria</taxon>
        <taxon>Laurasiatheria</taxon>
        <taxon>Chiroptera</taxon>
        <taxon>Yangochiroptera</taxon>
        <taxon>Vespertilionidae</taxon>
        <taxon>Myotis</taxon>
    </lineage>
</organism>
<dbReference type="InterPro" id="IPR018154">
    <property type="entry name" value="TLV/ENV_coat_polyprotein"/>
</dbReference>
<evidence type="ECO:0000313" key="3">
    <source>
        <dbReference type="Proteomes" id="UP000527355"/>
    </source>
</evidence>
<evidence type="ECO:0000313" key="2">
    <source>
        <dbReference type="EMBL" id="KAF6360171.1"/>
    </source>
</evidence>
<evidence type="ECO:0008006" key="4">
    <source>
        <dbReference type="Google" id="ProtNLM"/>
    </source>
</evidence>
<name>A0A7J7YDV8_MYOMY</name>
<feature type="transmembrane region" description="Helical" evidence="1">
    <location>
        <begin position="106"/>
        <end position="128"/>
    </location>
</feature>
<dbReference type="Pfam" id="PF00429">
    <property type="entry name" value="TLV_coat"/>
    <property type="match status" value="1"/>
</dbReference>
<reference evidence="2 3" key="1">
    <citation type="journal article" date="2020" name="Nature">
        <title>Six reference-quality genomes reveal evolution of bat adaptations.</title>
        <authorList>
            <person name="Jebb D."/>
            <person name="Huang Z."/>
            <person name="Pippel M."/>
            <person name="Hughes G.M."/>
            <person name="Lavrichenko K."/>
            <person name="Devanna P."/>
            <person name="Winkler S."/>
            <person name="Jermiin L.S."/>
            <person name="Skirmuntt E.C."/>
            <person name="Katzourakis A."/>
            <person name="Burkitt-Gray L."/>
            <person name="Ray D.A."/>
            <person name="Sullivan K.A.M."/>
            <person name="Roscito J.G."/>
            <person name="Kirilenko B.M."/>
            <person name="Davalos L.M."/>
            <person name="Corthals A.P."/>
            <person name="Power M.L."/>
            <person name="Jones G."/>
            <person name="Ransome R.D."/>
            <person name="Dechmann D.K.N."/>
            <person name="Locatelli A.G."/>
            <person name="Puechmaille S.J."/>
            <person name="Fedrigo O."/>
            <person name="Jarvis E.D."/>
            <person name="Hiller M."/>
            <person name="Vernes S.C."/>
            <person name="Myers E.W."/>
            <person name="Teeling E.C."/>
        </authorList>
    </citation>
    <scope>NUCLEOTIDE SEQUENCE [LARGE SCALE GENOMIC DNA]</scope>
    <source>
        <strain evidence="2">MMyoMyo1</strain>
        <tissue evidence="2">Flight muscle</tissue>
    </source>
</reference>
<keyword evidence="1" id="KW-1133">Transmembrane helix</keyword>
<feature type="transmembrane region" description="Helical" evidence="1">
    <location>
        <begin position="235"/>
        <end position="261"/>
    </location>
</feature>
<keyword evidence="1" id="KW-0472">Membrane</keyword>
<dbReference type="SUPFAM" id="SSF58069">
    <property type="entry name" value="Virus ectodomain"/>
    <property type="match status" value="1"/>
</dbReference>
<evidence type="ECO:0000256" key="1">
    <source>
        <dbReference type="SAM" id="Phobius"/>
    </source>
</evidence>
<comment type="caution">
    <text evidence="2">The sequence shown here is derived from an EMBL/GenBank/DDBJ whole genome shotgun (WGS) entry which is preliminary data.</text>
</comment>
<gene>
    <name evidence="2" type="ORF">mMyoMyo1_011124</name>
</gene>
<accession>A0A7J7YDV8</accession>
<dbReference type="AlphaFoldDB" id="A0A7J7YDV8"/>
<proteinExistence type="predicted"/>
<dbReference type="EMBL" id="JABWUV010000004">
    <property type="protein sequence ID" value="KAF6360171.1"/>
    <property type="molecule type" value="Genomic_DNA"/>
</dbReference>
<dbReference type="VEuPathDB" id="HostDB:LOC118651777"/>
<dbReference type="PANTHER" id="PTHR10424:SF82">
    <property type="entry name" value="ENVELOPE GLYCOPROTEIN-RELATED"/>
    <property type="match status" value="1"/>
</dbReference>
<dbReference type="PANTHER" id="PTHR10424">
    <property type="entry name" value="VIRAL ENVELOPE PROTEIN"/>
    <property type="match status" value="1"/>
</dbReference>
<keyword evidence="1" id="KW-0812">Transmembrane</keyword>